<name>A0A371IL81_9FIRM</name>
<sequence>MKIQNVGNINYDKVRKNQITGVSSSNAESFSVNTTSGWMYTREEDTLFTASRNIGDGNMYYYRGSYAEDSTEENPKIKIEYHYNNDKETKVKYVYPKQVDLTNATMDEYNCVRAYKEGKISGFEFPTTGGIMFYNSDKKHDFISLLEKETTNYTNAGIFDKALYFKKLFTKYKEYMENEFLMQSKK</sequence>
<keyword evidence="2" id="KW-1185">Reference proteome</keyword>
<dbReference type="AlphaFoldDB" id="A0A371IL81"/>
<evidence type="ECO:0000313" key="1">
    <source>
        <dbReference type="EMBL" id="RDY21241.1"/>
    </source>
</evidence>
<gene>
    <name evidence="1" type="ORF">BBG48_005500</name>
</gene>
<dbReference type="RefSeq" id="WP_068912709.1">
    <property type="nucleotide sequence ID" value="NZ_MBEW02000009.1"/>
</dbReference>
<proteinExistence type="predicted"/>
<accession>A0A371IL81</accession>
<comment type="caution">
    <text evidence="1">The sequence shown here is derived from an EMBL/GenBank/DDBJ whole genome shotgun (WGS) entry which is preliminary data.</text>
</comment>
<organism evidence="1 2">
    <name type="scientific">Criibacterium bergeronii</name>
    <dbReference type="NCBI Taxonomy" id="1871336"/>
    <lineage>
        <taxon>Bacteria</taxon>
        <taxon>Bacillati</taxon>
        <taxon>Bacillota</taxon>
        <taxon>Clostridia</taxon>
        <taxon>Peptostreptococcales</taxon>
        <taxon>Filifactoraceae</taxon>
        <taxon>Criibacterium</taxon>
    </lineage>
</organism>
<reference evidence="1 2" key="1">
    <citation type="journal article" date="2016" name="Genome Announc.">
        <title>Draft Genome Sequence of Criibacterium bergeronii gen. nov., sp. nov., Strain CCRI-22567T, Isolated from a Vaginal Sample from a Woman with Bacterial Vaginosis.</title>
        <authorList>
            <person name="Maheux A.F."/>
            <person name="Berube E."/>
            <person name="Boudreau D.K."/>
            <person name="Raymond F."/>
            <person name="Corbeil J."/>
            <person name="Roy P.H."/>
            <person name="Boissinot M."/>
            <person name="Omar R.F."/>
        </authorList>
    </citation>
    <scope>NUCLEOTIDE SEQUENCE [LARGE SCALE GENOMIC DNA]</scope>
    <source>
        <strain evidence="1 2">CCRI-22567</strain>
    </source>
</reference>
<dbReference type="EMBL" id="MBEW02000009">
    <property type="protein sequence ID" value="RDY21241.1"/>
    <property type="molecule type" value="Genomic_DNA"/>
</dbReference>
<evidence type="ECO:0000313" key="2">
    <source>
        <dbReference type="Proteomes" id="UP000093352"/>
    </source>
</evidence>
<dbReference type="Proteomes" id="UP000093352">
    <property type="component" value="Unassembled WGS sequence"/>
</dbReference>
<dbReference type="STRING" id="1871336.BBG48_03130"/>
<protein>
    <submittedName>
        <fullName evidence="1">Uncharacterized protein</fullName>
    </submittedName>
</protein>